<dbReference type="EMBL" id="BTSY01000004">
    <property type="protein sequence ID" value="GMT22244.1"/>
    <property type="molecule type" value="Genomic_DNA"/>
</dbReference>
<comment type="caution">
    <text evidence="3">The sequence shown here is derived from an EMBL/GenBank/DDBJ whole genome shotgun (WGS) entry which is preliminary data.</text>
</comment>
<dbReference type="InterPro" id="IPR004151">
    <property type="entry name" value="7TM_GPCR_serpentine_rcpt_Sre"/>
</dbReference>
<evidence type="ECO:0000256" key="2">
    <source>
        <dbReference type="SAM" id="Phobius"/>
    </source>
</evidence>
<feature type="transmembrane region" description="Helical" evidence="2">
    <location>
        <begin position="79"/>
        <end position="99"/>
    </location>
</feature>
<keyword evidence="2" id="KW-0472">Membrane</keyword>
<protein>
    <recommendedName>
        <fullName evidence="5">G protein-coupled receptor</fullName>
    </recommendedName>
</protein>
<feature type="non-terminal residue" evidence="3">
    <location>
        <position position="185"/>
    </location>
</feature>
<feature type="transmembrane region" description="Helical" evidence="2">
    <location>
        <begin position="6"/>
        <end position="30"/>
    </location>
</feature>
<gene>
    <name evidence="3" type="ORF">PFISCL1PPCAC_13541</name>
</gene>
<evidence type="ECO:0008006" key="5">
    <source>
        <dbReference type="Google" id="ProtNLM"/>
    </source>
</evidence>
<accession>A0AAV5VV32</accession>
<feature type="transmembrane region" description="Helical" evidence="2">
    <location>
        <begin position="50"/>
        <end position="73"/>
    </location>
</feature>
<dbReference type="PANTHER" id="PTHR47521">
    <property type="entry name" value="SERPENTINE RECEPTOR, CLASS E (EPSILON)-RELATED"/>
    <property type="match status" value="1"/>
</dbReference>
<proteinExistence type="inferred from homology"/>
<dbReference type="Proteomes" id="UP001432322">
    <property type="component" value="Unassembled WGS sequence"/>
</dbReference>
<keyword evidence="2" id="KW-0812">Transmembrane</keyword>
<dbReference type="InterPro" id="IPR052860">
    <property type="entry name" value="NRL-GPCR1"/>
</dbReference>
<evidence type="ECO:0000256" key="1">
    <source>
        <dbReference type="ARBA" id="ARBA00006803"/>
    </source>
</evidence>
<dbReference type="AlphaFoldDB" id="A0AAV5VV32"/>
<dbReference type="GO" id="GO:0007606">
    <property type="term" value="P:sensory perception of chemical stimulus"/>
    <property type="evidence" value="ECO:0007669"/>
    <property type="project" value="InterPro"/>
</dbReference>
<evidence type="ECO:0000313" key="4">
    <source>
        <dbReference type="Proteomes" id="UP001432322"/>
    </source>
</evidence>
<dbReference type="PANTHER" id="PTHR47521:SF7">
    <property type="entry name" value="SERPENTINE RECEPTOR CLASS EPSILON-6"/>
    <property type="match status" value="1"/>
</dbReference>
<dbReference type="Pfam" id="PF03125">
    <property type="entry name" value="Sre"/>
    <property type="match status" value="1"/>
</dbReference>
<feature type="transmembrane region" description="Helical" evidence="2">
    <location>
        <begin position="140"/>
        <end position="161"/>
    </location>
</feature>
<keyword evidence="2" id="KW-1133">Transmembrane helix</keyword>
<keyword evidence="4" id="KW-1185">Reference proteome</keyword>
<comment type="similarity">
    <text evidence="1">Belongs to the nematode receptor-like protein sre family.</text>
</comment>
<reference evidence="3" key="1">
    <citation type="submission" date="2023-10" db="EMBL/GenBank/DDBJ databases">
        <title>Genome assembly of Pristionchus species.</title>
        <authorList>
            <person name="Yoshida K."/>
            <person name="Sommer R.J."/>
        </authorList>
    </citation>
    <scope>NUCLEOTIDE SEQUENCE</scope>
    <source>
        <strain evidence="3">RS5133</strain>
    </source>
</reference>
<feature type="non-terminal residue" evidence="3">
    <location>
        <position position="1"/>
    </location>
</feature>
<dbReference type="GO" id="GO:0016020">
    <property type="term" value="C:membrane"/>
    <property type="evidence" value="ECO:0007669"/>
    <property type="project" value="InterPro"/>
</dbReference>
<organism evidence="3 4">
    <name type="scientific">Pristionchus fissidentatus</name>
    <dbReference type="NCBI Taxonomy" id="1538716"/>
    <lineage>
        <taxon>Eukaryota</taxon>
        <taxon>Metazoa</taxon>
        <taxon>Ecdysozoa</taxon>
        <taxon>Nematoda</taxon>
        <taxon>Chromadorea</taxon>
        <taxon>Rhabditida</taxon>
        <taxon>Rhabditina</taxon>
        <taxon>Diplogasteromorpha</taxon>
        <taxon>Diplogasteroidea</taxon>
        <taxon>Neodiplogasteridae</taxon>
        <taxon>Pristionchus</taxon>
    </lineage>
</organism>
<name>A0AAV5VV32_9BILA</name>
<sequence>ESNFQLLTVASFCRALFYTFSMFLPLTMAIERFLATQWWEWYERESPSTFYIFVAFLSVIEIGAIIPAVSVVFEVYSLPMQLVVTGTYSLTGFLLFLILHSRNKAYLTALKARRITTRYTVARHYQIRENLIVLGMLRKIAIPACLYTTPGFICFTLYLIIPSEVSEFAKLLSVALFDLIVALYV</sequence>
<evidence type="ECO:0000313" key="3">
    <source>
        <dbReference type="EMBL" id="GMT22244.1"/>
    </source>
</evidence>